<feature type="compositionally biased region" description="Polar residues" evidence="1">
    <location>
        <begin position="13"/>
        <end position="25"/>
    </location>
</feature>
<protein>
    <submittedName>
        <fullName evidence="2">Uncharacterized protein</fullName>
    </submittedName>
</protein>
<feature type="region of interest" description="Disordered" evidence="1">
    <location>
        <begin position="179"/>
        <end position="223"/>
    </location>
</feature>
<evidence type="ECO:0000256" key="1">
    <source>
        <dbReference type="SAM" id="MobiDB-lite"/>
    </source>
</evidence>
<reference evidence="2 3" key="1">
    <citation type="journal article" date="2018" name="Elife">
        <title>Functional genomics of lipid metabolism in the oleaginous yeast Rhodosporidium toruloides.</title>
        <authorList>
            <person name="Coradetti S.T."/>
            <person name="Pinel D."/>
            <person name="Geiselman G."/>
            <person name="Ito M."/>
            <person name="Mondo S."/>
            <person name="Reilly M.C."/>
            <person name="Cheng Y.F."/>
            <person name="Bauer S."/>
            <person name="Grigoriev I."/>
            <person name="Gladden J.M."/>
            <person name="Simmons B.A."/>
            <person name="Brem R."/>
            <person name="Arkin A.P."/>
            <person name="Skerker J.M."/>
        </authorList>
    </citation>
    <scope>NUCLEOTIDE SEQUENCE [LARGE SCALE GENOMIC DNA]</scope>
    <source>
        <strain evidence="2 3">NBRC 0880</strain>
    </source>
</reference>
<evidence type="ECO:0000313" key="2">
    <source>
        <dbReference type="EMBL" id="PRQ73479.1"/>
    </source>
</evidence>
<dbReference type="OrthoDB" id="2530467at2759"/>
<dbReference type="PRINTS" id="PR01217">
    <property type="entry name" value="PRICHEXTENSN"/>
</dbReference>
<sequence length="223" mass="24234">MRQTESADGPSGTRRTTSRLPASTMCSLLPHRQRVAARRPLFRHSRLVLPLATSRAPPPRLPSRRRCGRSARPVRSIRFTSRATRIDACSIDAPTPSPPRNTASIKPSTRAADMMLDIIRQEDEARAPPAKVAIPKGAILNPYDSEENLLSVAGPAKKSKPAPKKVGTFPSLCVYSAADPTSRQVASPKPKSPAPQPRQEKPKPAPPAISPLEQLERTMPAVR</sequence>
<proteinExistence type="predicted"/>
<dbReference type="EMBL" id="LCTV02000008">
    <property type="protein sequence ID" value="PRQ73479.1"/>
    <property type="molecule type" value="Genomic_DNA"/>
</dbReference>
<dbReference type="Proteomes" id="UP000239560">
    <property type="component" value="Unassembled WGS sequence"/>
</dbReference>
<feature type="region of interest" description="Disordered" evidence="1">
    <location>
        <begin position="53"/>
        <end position="73"/>
    </location>
</feature>
<feature type="region of interest" description="Disordered" evidence="1">
    <location>
        <begin position="1"/>
        <end position="25"/>
    </location>
</feature>
<gene>
    <name evidence="2" type="ORF">AAT19DRAFT_16232</name>
</gene>
<organism evidence="2 3">
    <name type="scientific">Rhodotorula toruloides</name>
    <name type="common">Yeast</name>
    <name type="synonym">Rhodosporidium toruloides</name>
    <dbReference type="NCBI Taxonomy" id="5286"/>
    <lineage>
        <taxon>Eukaryota</taxon>
        <taxon>Fungi</taxon>
        <taxon>Dikarya</taxon>
        <taxon>Basidiomycota</taxon>
        <taxon>Pucciniomycotina</taxon>
        <taxon>Microbotryomycetes</taxon>
        <taxon>Sporidiobolales</taxon>
        <taxon>Sporidiobolaceae</taxon>
        <taxon>Rhodotorula</taxon>
    </lineage>
</organism>
<name>A0A2T0A643_RHOTO</name>
<evidence type="ECO:0000313" key="3">
    <source>
        <dbReference type="Proteomes" id="UP000239560"/>
    </source>
</evidence>
<comment type="caution">
    <text evidence="2">The sequence shown here is derived from an EMBL/GenBank/DDBJ whole genome shotgun (WGS) entry which is preliminary data.</text>
</comment>
<dbReference type="AlphaFoldDB" id="A0A2T0A643"/>
<accession>A0A2T0A643</accession>